<reference evidence="2" key="1">
    <citation type="submission" date="2023-03" db="EMBL/GenBank/DDBJ databases">
        <title>Emydomyces testavorans Genome Sequence.</title>
        <authorList>
            <person name="Hoyer L."/>
        </authorList>
    </citation>
    <scope>NUCLEOTIDE SEQUENCE</scope>
    <source>
        <strain evidence="2">16-2883</strain>
    </source>
</reference>
<protein>
    <submittedName>
        <fullName evidence="2">Uncharacterized protein</fullName>
    </submittedName>
</protein>
<proteinExistence type="predicted"/>
<feature type="compositionally biased region" description="Low complexity" evidence="1">
    <location>
        <begin position="213"/>
        <end position="222"/>
    </location>
</feature>
<sequence length="248" mass="27196">MAQTQPAQQTPPDELDSQRRRLRLLPRPIRTLSFSSRNTTSSPTTLSSPAHAGTRTTASRNLTTTATTTPPPPSPPSPNPPSLTASPSKPPRRISSKYFRPSTLKRLFTPTIPTITSTHRTPPKPLLEAPSPPQRRQPPPPLTRLREASSSILLTHQRSRLPDKDKAKNPHSEGYSKIPITQLNIETLQMELAEILRNKPHSTNNNNRKNDDNNNIAAAAPAEGERQVTVDDDGVIVRMLGPANVGGR</sequence>
<gene>
    <name evidence="2" type="ORF">PRK78_001207</name>
</gene>
<feature type="compositionally biased region" description="Pro residues" evidence="1">
    <location>
        <begin position="130"/>
        <end position="142"/>
    </location>
</feature>
<name>A0AAF0DCX0_9EURO</name>
<keyword evidence="3" id="KW-1185">Reference proteome</keyword>
<dbReference type="EMBL" id="CP120627">
    <property type="protein sequence ID" value="WEW55774.1"/>
    <property type="molecule type" value="Genomic_DNA"/>
</dbReference>
<feature type="region of interest" description="Disordered" evidence="1">
    <location>
        <begin position="1"/>
        <end position="180"/>
    </location>
</feature>
<organism evidence="2 3">
    <name type="scientific">Emydomyces testavorans</name>
    <dbReference type="NCBI Taxonomy" id="2070801"/>
    <lineage>
        <taxon>Eukaryota</taxon>
        <taxon>Fungi</taxon>
        <taxon>Dikarya</taxon>
        <taxon>Ascomycota</taxon>
        <taxon>Pezizomycotina</taxon>
        <taxon>Eurotiomycetes</taxon>
        <taxon>Eurotiomycetidae</taxon>
        <taxon>Onygenales</taxon>
        <taxon>Nannizziopsiaceae</taxon>
        <taxon>Emydomyces</taxon>
    </lineage>
</organism>
<feature type="compositionally biased region" description="Pro residues" evidence="1">
    <location>
        <begin position="69"/>
        <end position="81"/>
    </location>
</feature>
<evidence type="ECO:0000256" key="1">
    <source>
        <dbReference type="SAM" id="MobiDB-lite"/>
    </source>
</evidence>
<evidence type="ECO:0000313" key="3">
    <source>
        <dbReference type="Proteomes" id="UP001219355"/>
    </source>
</evidence>
<dbReference type="AlphaFoldDB" id="A0AAF0DCX0"/>
<feature type="compositionally biased region" description="Low complexity" evidence="1">
    <location>
        <begin position="25"/>
        <end position="68"/>
    </location>
</feature>
<accession>A0AAF0DCX0</accession>
<feature type="compositionally biased region" description="Low complexity" evidence="1">
    <location>
        <begin position="1"/>
        <end position="12"/>
    </location>
</feature>
<feature type="compositionally biased region" description="Basic and acidic residues" evidence="1">
    <location>
        <begin position="160"/>
        <end position="171"/>
    </location>
</feature>
<evidence type="ECO:0000313" key="2">
    <source>
        <dbReference type="EMBL" id="WEW55774.1"/>
    </source>
</evidence>
<dbReference type="Proteomes" id="UP001219355">
    <property type="component" value="Chromosome 1"/>
</dbReference>
<feature type="compositionally biased region" description="Polar residues" evidence="1">
    <location>
        <begin position="111"/>
        <end position="120"/>
    </location>
</feature>
<feature type="region of interest" description="Disordered" evidence="1">
    <location>
        <begin position="200"/>
        <end position="226"/>
    </location>
</feature>